<reference evidence="2" key="1">
    <citation type="submission" date="2012-11" db="EMBL/GenBank/DDBJ databases">
        <title>Dependencies among metagenomic species, viruses, plasmids and units of genetic variation.</title>
        <authorList>
            <person name="Nielsen H.B."/>
            <person name="Almeida M."/>
            <person name="Juncker A.S."/>
            <person name="Rasmussen S."/>
            <person name="Li J."/>
            <person name="Sunagawa S."/>
            <person name="Plichta D."/>
            <person name="Gautier L."/>
            <person name="Le Chatelier E."/>
            <person name="Peletier E."/>
            <person name="Bonde I."/>
            <person name="Nielsen T."/>
            <person name="Manichanh C."/>
            <person name="Arumugam M."/>
            <person name="Batto J."/>
            <person name="Santos M.B.Q.D."/>
            <person name="Blom N."/>
            <person name="Borruel N."/>
            <person name="Burgdorf K.S."/>
            <person name="Boumezbeur F."/>
            <person name="Casellas F."/>
            <person name="Dore J."/>
            <person name="Guarner F."/>
            <person name="Hansen T."/>
            <person name="Hildebrand F."/>
            <person name="Kaas R.S."/>
            <person name="Kennedy S."/>
            <person name="Kristiansen K."/>
            <person name="Kultima J.R."/>
            <person name="Leonard P."/>
            <person name="Levenez F."/>
            <person name="Lund O."/>
            <person name="Moumen B."/>
            <person name="Le Paslier D."/>
            <person name="Pons N."/>
            <person name="Pedersen O."/>
            <person name="Prifti E."/>
            <person name="Qin J."/>
            <person name="Raes J."/>
            <person name="Tap J."/>
            <person name="Tims S."/>
            <person name="Ussery D.W."/>
            <person name="Yamada T."/>
            <person name="MetaHit consortium"/>
            <person name="Renault P."/>
            <person name="Sicheritz-Ponten T."/>
            <person name="Bork P."/>
            <person name="Wang J."/>
            <person name="Brunak S."/>
            <person name="Ehrlich S.D."/>
        </authorList>
    </citation>
    <scope>NUCLEOTIDE SEQUENCE [LARGE SCALE GENOMIC DNA]</scope>
</reference>
<evidence type="ECO:0000256" key="1">
    <source>
        <dbReference type="SAM" id="MobiDB-lite"/>
    </source>
</evidence>
<evidence type="ECO:0000313" key="2">
    <source>
        <dbReference type="EMBL" id="CDF04378.1"/>
    </source>
</evidence>
<accession>R7MX43</accession>
<dbReference type="AlphaFoldDB" id="R7MX43"/>
<feature type="compositionally biased region" description="Acidic residues" evidence="1">
    <location>
        <begin position="33"/>
        <end position="49"/>
    </location>
</feature>
<gene>
    <name evidence="2" type="ORF">BN715_00033</name>
</gene>
<comment type="caution">
    <text evidence="2">The sequence shown here is derived from an EMBL/GenBank/DDBJ whole genome shotgun (WGS) entry which is preliminary data.</text>
</comment>
<feature type="compositionally biased region" description="Basic and acidic residues" evidence="1">
    <location>
        <begin position="14"/>
        <end position="24"/>
    </location>
</feature>
<dbReference type="EMBL" id="CBKE010000068">
    <property type="protein sequence ID" value="CDF04378.1"/>
    <property type="molecule type" value="Genomic_DNA"/>
</dbReference>
<name>R7MX43_MEGEL</name>
<proteinExistence type="predicted"/>
<protein>
    <submittedName>
        <fullName evidence="2">Uncharacterized protein</fullName>
    </submittedName>
</protein>
<organism evidence="2">
    <name type="scientific">Megasphaera elsdenii CAG:570</name>
    <dbReference type="NCBI Taxonomy" id="1263087"/>
    <lineage>
        <taxon>Bacteria</taxon>
        <taxon>Bacillati</taxon>
        <taxon>Bacillota</taxon>
        <taxon>Negativicutes</taxon>
        <taxon>Veillonellales</taxon>
        <taxon>Veillonellaceae</taxon>
        <taxon>Megasphaera</taxon>
    </lineage>
</organism>
<dbReference type="Proteomes" id="UP000017908">
    <property type="component" value="Unassembled WGS sequence"/>
</dbReference>
<sequence>MVDAQETGGGVIEGNHDGDDKDCRFQTLQTGADQDDEIQLEPQEDDAGPEEFVGNEARTFPGCQGDGTADLDDHAQ</sequence>
<feature type="region of interest" description="Disordered" evidence="1">
    <location>
        <begin position="1"/>
        <end position="76"/>
    </location>
</feature>